<sequence length="102" mass="11105">MNTLLASAFVGFLLVCNEISYSVGAGESCEIAGMQIAAGQQKKDPKSCTVYKCVNQNNRIVLDTLTCAKQILKDRCRETRGPIDAPFPDCCPTTLCIGNQWN</sequence>
<evidence type="ECO:0000256" key="2">
    <source>
        <dbReference type="ARBA" id="ARBA00022525"/>
    </source>
</evidence>
<keyword evidence="3" id="KW-0732">Signal</keyword>
<protein>
    <submittedName>
        <fullName evidence="5">SV_SVC-Cer-2</fullName>
    </submittedName>
</protein>
<dbReference type="SMART" id="SM01318">
    <property type="entry name" value="SVWC"/>
    <property type="match status" value="1"/>
</dbReference>
<evidence type="ECO:0000256" key="1">
    <source>
        <dbReference type="ARBA" id="ARBA00004613"/>
    </source>
</evidence>
<dbReference type="EMBL" id="GALH01000012">
    <property type="protein sequence ID" value="JAA98045.1"/>
    <property type="molecule type" value="mRNA"/>
</dbReference>
<feature type="domain" description="Single" evidence="4">
    <location>
        <begin position="29"/>
        <end position="96"/>
    </location>
</feature>
<organism evidence="5">
    <name type="scientific">Cercophonius squama</name>
    <dbReference type="NCBI Taxonomy" id="1330404"/>
    <lineage>
        <taxon>Eukaryota</taxon>
        <taxon>Metazoa</taxon>
        <taxon>Ecdysozoa</taxon>
        <taxon>Arthropoda</taxon>
        <taxon>Chelicerata</taxon>
        <taxon>Arachnida</taxon>
        <taxon>Scorpiones</taxon>
        <taxon>Iurida</taxon>
        <taxon>Scorpionoidea</taxon>
        <taxon>Bothriuridae</taxon>
        <taxon>Cercophonius</taxon>
    </lineage>
</organism>
<feature type="chain" id="PRO_5004574498" evidence="3">
    <location>
        <begin position="26"/>
        <end position="102"/>
    </location>
</feature>
<accession>T1DMQ9</accession>
<comment type="subcellular location">
    <subcellularLocation>
        <location evidence="1">Secreted</location>
    </subcellularLocation>
</comment>
<reference evidence="5" key="1">
    <citation type="journal article" date="2013" name="Toxins">
        <title>Evolution stings: the origin and diversification of scorpion toxin peptide scaffolds.</title>
        <authorList>
            <person name="Sunagar K."/>
            <person name="Undheim E.A."/>
            <person name="Chan A.H."/>
            <person name="Koludarov I."/>
            <person name="Munoz-Gomez S.A."/>
            <person name="Antunes A."/>
            <person name="Fry B.G."/>
        </authorList>
    </citation>
    <scope>NUCLEOTIDE SEQUENCE</scope>
    <source>
        <tissue evidence="5">Telson venom gland</tissue>
    </source>
</reference>
<name>T1DMQ9_9SCOR</name>
<feature type="signal peptide" evidence="3">
    <location>
        <begin position="1"/>
        <end position="25"/>
    </location>
</feature>
<proteinExistence type="evidence at transcript level"/>
<evidence type="ECO:0000259" key="4">
    <source>
        <dbReference type="SMART" id="SM01318"/>
    </source>
</evidence>
<dbReference type="GO" id="GO:0005576">
    <property type="term" value="C:extracellular region"/>
    <property type="evidence" value="ECO:0007669"/>
    <property type="project" value="UniProtKB-SubCell"/>
</dbReference>
<keyword evidence="2" id="KW-0964">Secreted</keyword>
<evidence type="ECO:0000313" key="5">
    <source>
        <dbReference type="EMBL" id="JAA98045.1"/>
    </source>
</evidence>
<dbReference type="AlphaFoldDB" id="T1DMQ9"/>
<dbReference type="InterPro" id="IPR029277">
    <property type="entry name" value="SVWC_dom"/>
</dbReference>
<dbReference type="Pfam" id="PF15430">
    <property type="entry name" value="SVWC"/>
    <property type="match status" value="1"/>
</dbReference>
<evidence type="ECO:0000256" key="3">
    <source>
        <dbReference type="SAM" id="SignalP"/>
    </source>
</evidence>